<dbReference type="AlphaFoldDB" id="A0AAV5HQ85"/>
<proteinExistence type="predicted"/>
<dbReference type="InterPro" id="IPR036163">
    <property type="entry name" value="HMA_dom_sf"/>
</dbReference>
<organism evidence="2 3">
    <name type="scientific">Rubroshorea leprosula</name>
    <dbReference type="NCBI Taxonomy" id="152421"/>
    <lineage>
        <taxon>Eukaryota</taxon>
        <taxon>Viridiplantae</taxon>
        <taxon>Streptophyta</taxon>
        <taxon>Embryophyta</taxon>
        <taxon>Tracheophyta</taxon>
        <taxon>Spermatophyta</taxon>
        <taxon>Magnoliopsida</taxon>
        <taxon>eudicotyledons</taxon>
        <taxon>Gunneridae</taxon>
        <taxon>Pentapetalae</taxon>
        <taxon>rosids</taxon>
        <taxon>malvids</taxon>
        <taxon>Malvales</taxon>
        <taxon>Dipterocarpaceae</taxon>
        <taxon>Rubroshorea</taxon>
    </lineage>
</organism>
<comment type="caution">
    <text evidence="2">The sequence shown here is derived from an EMBL/GenBank/DDBJ whole genome shotgun (WGS) entry which is preliminary data.</text>
</comment>
<name>A0AAV5HQ85_9ROSI</name>
<feature type="compositionally biased region" description="Basic and acidic residues" evidence="1">
    <location>
        <begin position="167"/>
        <end position="207"/>
    </location>
</feature>
<dbReference type="Gene3D" id="3.30.70.100">
    <property type="match status" value="1"/>
</dbReference>
<sequence length="329" mass="36769">MVQITEDSSSLQDARTGAGNANLTTAVYKVNLNCHGCAKKVERAVKACDDCESNTVTVVFGKVDPVKIEQKLEKKTKKKVQLLSVQSRAPAVGGNDKEDGAPVVGGDDKEDKTNQINERKTEDKTKENAVALRVPEEGEVEMYMKLACCMKIKVKRDFATFATTAKKREGAGNGKEKNRDSKVEGDKKEKNSDSEIEGGDRDVKREYTTNPYPPMYSSESYGPYGGPPSFPDPQRAHYGGWHPYPYPYSYPFQNHQDPEASAPPASLYYWPAYPPPQDPCRTIAPLRLCAALSNWTRLLYASIALRPTIWDVKRDALWRHSWVPVYRIG</sequence>
<dbReference type="SUPFAM" id="SSF55008">
    <property type="entry name" value="HMA, heavy metal-associated domain"/>
    <property type="match status" value="1"/>
</dbReference>
<protein>
    <recommendedName>
        <fullName evidence="4">HMA domain-containing protein</fullName>
    </recommendedName>
</protein>
<evidence type="ECO:0000313" key="2">
    <source>
        <dbReference type="EMBL" id="GKU87175.1"/>
    </source>
</evidence>
<dbReference type="EMBL" id="BPVZ01000002">
    <property type="protein sequence ID" value="GKU87175.1"/>
    <property type="molecule type" value="Genomic_DNA"/>
</dbReference>
<dbReference type="Proteomes" id="UP001054252">
    <property type="component" value="Unassembled WGS sequence"/>
</dbReference>
<feature type="compositionally biased region" description="Basic and acidic residues" evidence="1">
    <location>
        <begin position="95"/>
        <end position="127"/>
    </location>
</feature>
<evidence type="ECO:0000256" key="1">
    <source>
        <dbReference type="SAM" id="MobiDB-lite"/>
    </source>
</evidence>
<dbReference type="InterPro" id="IPR006121">
    <property type="entry name" value="HMA_dom"/>
</dbReference>
<feature type="region of interest" description="Disordered" evidence="1">
    <location>
        <begin position="88"/>
        <end position="130"/>
    </location>
</feature>
<gene>
    <name evidence="2" type="ORF">SLEP1_g1620</name>
</gene>
<feature type="region of interest" description="Disordered" evidence="1">
    <location>
        <begin position="167"/>
        <end position="226"/>
    </location>
</feature>
<dbReference type="PANTHER" id="PTHR46413">
    <property type="entry name" value="HEAVY METAL-ASSOCIATED ISOPRENYLATED PLANT PROTEIN 6"/>
    <property type="match status" value="1"/>
</dbReference>
<dbReference type="GO" id="GO:0046872">
    <property type="term" value="F:metal ion binding"/>
    <property type="evidence" value="ECO:0007669"/>
    <property type="project" value="InterPro"/>
</dbReference>
<accession>A0AAV5HQ85</accession>
<reference evidence="2 3" key="1">
    <citation type="journal article" date="2021" name="Commun. Biol.">
        <title>The genome of Shorea leprosula (Dipterocarpaceae) highlights the ecological relevance of drought in aseasonal tropical rainforests.</title>
        <authorList>
            <person name="Ng K.K.S."/>
            <person name="Kobayashi M.J."/>
            <person name="Fawcett J.A."/>
            <person name="Hatakeyama M."/>
            <person name="Paape T."/>
            <person name="Ng C.H."/>
            <person name="Ang C.C."/>
            <person name="Tnah L.H."/>
            <person name="Lee C.T."/>
            <person name="Nishiyama T."/>
            <person name="Sese J."/>
            <person name="O'Brien M.J."/>
            <person name="Copetti D."/>
            <person name="Mohd Noor M.I."/>
            <person name="Ong R.C."/>
            <person name="Putra M."/>
            <person name="Sireger I.Z."/>
            <person name="Indrioko S."/>
            <person name="Kosugi Y."/>
            <person name="Izuno A."/>
            <person name="Isagi Y."/>
            <person name="Lee S.L."/>
            <person name="Shimizu K.K."/>
        </authorList>
    </citation>
    <scope>NUCLEOTIDE SEQUENCE [LARGE SCALE GENOMIC DNA]</scope>
    <source>
        <strain evidence="2">214</strain>
    </source>
</reference>
<dbReference type="PANTHER" id="PTHR46413:SF1">
    <property type="entry name" value="HEAVY METAL-ASSOCIATED ISOPRENYLATED PLANT PROTEIN 6"/>
    <property type="match status" value="1"/>
</dbReference>
<dbReference type="CDD" id="cd00371">
    <property type="entry name" value="HMA"/>
    <property type="match status" value="1"/>
</dbReference>
<evidence type="ECO:0000313" key="3">
    <source>
        <dbReference type="Proteomes" id="UP001054252"/>
    </source>
</evidence>
<evidence type="ECO:0008006" key="4">
    <source>
        <dbReference type="Google" id="ProtNLM"/>
    </source>
</evidence>
<keyword evidence="3" id="KW-1185">Reference proteome</keyword>
<dbReference type="InterPro" id="IPR044594">
    <property type="entry name" value="HIPP01/3/5/6"/>
</dbReference>